<proteinExistence type="predicted"/>
<dbReference type="EMBL" id="HACG01011413">
    <property type="protein sequence ID" value="CEK58278.1"/>
    <property type="molecule type" value="Transcribed_RNA"/>
</dbReference>
<feature type="region of interest" description="Disordered" evidence="1">
    <location>
        <begin position="19"/>
        <end position="79"/>
    </location>
</feature>
<organism evidence="2">
    <name type="scientific">Arion vulgaris</name>
    <dbReference type="NCBI Taxonomy" id="1028688"/>
    <lineage>
        <taxon>Eukaryota</taxon>
        <taxon>Metazoa</taxon>
        <taxon>Spiralia</taxon>
        <taxon>Lophotrochozoa</taxon>
        <taxon>Mollusca</taxon>
        <taxon>Gastropoda</taxon>
        <taxon>Heterobranchia</taxon>
        <taxon>Euthyneura</taxon>
        <taxon>Panpulmonata</taxon>
        <taxon>Eupulmonata</taxon>
        <taxon>Stylommatophora</taxon>
        <taxon>Helicina</taxon>
        <taxon>Arionoidea</taxon>
        <taxon>Arionidae</taxon>
        <taxon>Arion</taxon>
    </lineage>
</organism>
<dbReference type="AlphaFoldDB" id="A0A0B6YPV5"/>
<evidence type="ECO:0000256" key="1">
    <source>
        <dbReference type="SAM" id="MobiDB-lite"/>
    </source>
</evidence>
<name>A0A0B6YPV5_9EUPU</name>
<feature type="non-terminal residue" evidence="2">
    <location>
        <position position="1"/>
    </location>
</feature>
<reference evidence="2" key="1">
    <citation type="submission" date="2014-12" db="EMBL/GenBank/DDBJ databases">
        <title>Insight into the proteome of Arion vulgaris.</title>
        <authorList>
            <person name="Aradska J."/>
            <person name="Bulat T."/>
            <person name="Smidak R."/>
            <person name="Sarate P."/>
            <person name="Gangsoo J."/>
            <person name="Sialana F."/>
            <person name="Bilban M."/>
            <person name="Lubec G."/>
        </authorList>
    </citation>
    <scope>NUCLEOTIDE SEQUENCE</scope>
    <source>
        <tissue evidence="2">Skin</tissue>
    </source>
</reference>
<evidence type="ECO:0000313" key="2">
    <source>
        <dbReference type="EMBL" id="CEK58278.1"/>
    </source>
</evidence>
<protein>
    <submittedName>
        <fullName evidence="2">Uncharacterized protein</fullName>
    </submittedName>
</protein>
<sequence>RMENYGILKRCHQLINSGSFSGGYGPRMPGDSGAFSGGYRPRMPRAGQRSTGMPPQEPYNPYAQPMQGPMRRGYGPPRY</sequence>
<accession>A0A0B6YPV5</accession>
<gene>
    <name evidence="2" type="primary">ORF32552</name>
</gene>